<sequence>MAKELRFGTEARDLLLSGVDKLAEAVKSTLGPKGRNVILEKITGSPVVTNDGVTIAREIHLKNQFENMGAQLVKEAAIKTNDVVGDGTTTATVLAQAIVREGMRAIAGGGNPVLVKRGIDHAVARLVEHLEKVAHPVVSEQDYARVAAISANDDDAVGAVIAKALHTVGDGGVVTVEESPELGMSVDFVEGFEFDNGYLSPYLVTDPGRLEAVLDDPYILMCAEKVTKVQQLMPVLDRIMRQPRPLVLIAETVEGPALSMLVHNHVNGVFRSVAVRAPGFGDRRLHKLEDLAAVVGGAVLSRQSGFTMETMTLEHLGRAQQVRVTADRTTIVGGAGSNVDFRVRQLRSELERAQFGIDEDVLTERIGALTGKVAMIHVGAATPAELKELQHRVEDALSATRAAMAEGIVAGGGAALLHASRVLTDLGLEGDYATGADIVRRALSEPAFLIAANAGYPAHEVVSRVADMADDEGFDALEGRYGNLVELGIIDPLRVCRSALQNGASVAGLLLTTNSLVAEEQTPWGGSPALMTEYGPLDEGLHQPSPDSSTPQSLGMGPSVG</sequence>
<dbReference type="SUPFAM" id="SSF48592">
    <property type="entry name" value="GroEL equatorial domain-like"/>
    <property type="match status" value="1"/>
</dbReference>
<accession>A0A8H9IMS1</accession>
<dbReference type="SUPFAM" id="SSF52029">
    <property type="entry name" value="GroEL apical domain-like"/>
    <property type="match status" value="1"/>
</dbReference>
<dbReference type="EMBL" id="BNAV01000001">
    <property type="protein sequence ID" value="GHF32954.1"/>
    <property type="molecule type" value="Genomic_DNA"/>
</dbReference>
<reference evidence="6" key="1">
    <citation type="journal article" date="2014" name="Int. J. Syst. Evol. Microbiol.">
        <title>Complete genome sequence of Corynebacterium casei LMG S-19264T (=DSM 44701T), isolated from a smear-ripened cheese.</title>
        <authorList>
            <consortium name="US DOE Joint Genome Institute (JGI-PGF)"/>
            <person name="Walter F."/>
            <person name="Albersmeier A."/>
            <person name="Kalinowski J."/>
            <person name="Ruckert C."/>
        </authorList>
    </citation>
    <scope>NUCLEOTIDE SEQUENCE</scope>
    <source>
        <strain evidence="6">CGMCC 4.7679</strain>
    </source>
</reference>
<evidence type="ECO:0000313" key="7">
    <source>
        <dbReference type="Proteomes" id="UP000658656"/>
    </source>
</evidence>
<dbReference type="Gene3D" id="1.10.560.10">
    <property type="entry name" value="GroEL-like equatorial domain"/>
    <property type="match status" value="1"/>
</dbReference>
<dbReference type="CDD" id="cd03344">
    <property type="entry name" value="GroEL"/>
    <property type="match status" value="1"/>
</dbReference>
<dbReference type="Gene3D" id="3.50.7.10">
    <property type="entry name" value="GroEL"/>
    <property type="match status" value="1"/>
</dbReference>
<dbReference type="GO" id="GO:0009408">
    <property type="term" value="P:response to heat"/>
    <property type="evidence" value="ECO:0007669"/>
    <property type="project" value="UniProtKB-ARBA"/>
</dbReference>
<dbReference type="FunFam" id="3.50.7.10:FF:000001">
    <property type="entry name" value="60 kDa chaperonin"/>
    <property type="match status" value="1"/>
</dbReference>
<dbReference type="GO" id="GO:0005524">
    <property type="term" value="F:ATP binding"/>
    <property type="evidence" value="ECO:0007669"/>
    <property type="project" value="InterPro"/>
</dbReference>
<keyword evidence="2" id="KW-0143">Chaperone</keyword>
<reference evidence="6" key="2">
    <citation type="submission" date="2020-09" db="EMBL/GenBank/DDBJ databases">
        <authorList>
            <person name="Sun Q."/>
            <person name="Zhou Y."/>
        </authorList>
    </citation>
    <scope>NUCLEOTIDE SEQUENCE</scope>
    <source>
        <strain evidence="6">CGMCC 4.7679</strain>
    </source>
</reference>
<comment type="caution">
    <text evidence="6">The sequence shown here is derived from an EMBL/GenBank/DDBJ whole genome shotgun (WGS) entry which is preliminary data.</text>
</comment>
<dbReference type="PRINTS" id="PR00298">
    <property type="entry name" value="CHAPERONIN60"/>
</dbReference>
<evidence type="ECO:0000256" key="4">
    <source>
        <dbReference type="RuleBase" id="RU000419"/>
    </source>
</evidence>
<dbReference type="NCBIfam" id="NF009489">
    <property type="entry name" value="PRK12851.1"/>
    <property type="match status" value="1"/>
</dbReference>
<evidence type="ECO:0000313" key="6">
    <source>
        <dbReference type="EMBL" id="GHF32954.1"/>
    </source>
</evidence>
<gene>
    <name evidence="6" type="primary">groE</name>
    <name evidence="6" type="ORF">GCM10017566_01930</name>
</gene>
<dbReference type="RefSeq" id="WP_145939008.1">
    <property type="nucleotide sequence ID" value="NZ_BNAV01000001.1"/>
</dbReference>
<dbReference type="InterPro" id="IPR001844">
    <property type="entry name" value="Cpn60/GroEL"/>
</dbReference>
<dbReference type="Gene3D" id="3.30.260.10">
    <property type="entry name" value="TCP-1-like chaperonin intermediate domain"/>
    <property type="match status" value="1"/>
</dbReference>
<comment type="subunit">
    <text evidence="4">Forms a cylinder of 14 subunits composed of two heptameric rings stacked back-to-back. Interacts with the co-chaperonin GroES.</text>
</comment>
<evidence type="ECO:0000256" key="1">
    <source>
        <dbReference type="ARBA" id="ARBA00006607"/>
    </source>
</evidence>
<dbReference type="PANTHER" id="PTHR45633">
    <property type="entry name" value="60 KDA HEAT SHOCK PROTEIN, MITOCHONDRIAL"/>
    <property type="match status" value="1"/>
</dbReference>
<protein>
    <recommendedName>
        <fullName evidence="4">60 kDa chaperonin</fullName>
    </recommendedName>
</protein>
<dbReference type="NCBIfam" id="NF000592">
    <property type="entry name" value="PRK00013.1"/>
    <property type="match status" value="1"/>
</dbReference>
<dbReference type="SUPFAM" id="SSF54849">
    <property type="entry name" value="GroEL-intermediate domain like"/>
    <property type="match status" value="1"/>
</dbReference>
<comment type="similarity">
    <text evidence="1 3">Belongs to the chaperonin (HSP60) family.</text>
</comment>
<dbReference type="NCBIfam" id="NF009487">
    <property type="entry name" value="PRK12849.1"/>
    <property type="match status" value="1"/>
</dbReference>
<dbReference type="OrthoDB" id="9766614at2"/>
<organism evidence="6 7">
    <name type="scientific">Amycolatopsis bartoniae</name>
    <dbReference type="NCBI Taxonomy" id="941986"/>
    <lineage>
        <taxon>Bacteria</taxon>
        <taxon>Bacillati</taxon>
        <taxon>Actinomycetota</taxon>
        <taxon>Actinomycetes</taxon>
        <taxon>Pseudonocardiales</taxon>
        <taxon>Pseudonocardiaceae</taxon>
        <taxon>Amycolatopsis</taxon>
    </lineage>
</organism>
<evidence type="ECO:0000256" key="2">
    <source>
        <dbReference type="ARBA" id="ARBA00023186"/>
    </source>
</evidence>
<keyword evidence="7" id="KW-1185">Reference proteome</keyword>
<dbReference type="InterPro" id="IPR002423">
    <property type="entry name" value="Cpn60/GroEL/TCP-1"/>
</dbReference>
<dbReference type="InterPro" id="IPR027410">
    <property type="entry name" value="TCP-1-like_intermed_sf"/>
</dbReference>
<dbReference type="GO" id="GO:0042026">
    <property type="term" value="P:protein refolding"/>
    <property type="evidence" value="ECO:0007669"/>
    <property type="project" value="InterPro"/>
</dbReference>
<comment type="function">
    <text evidence="4">Together with its co-chaperonin GroES, plays an essential role in assisting protein folding. The GroEL-GroES system forms a nano-cage that allows encapsulation of the non-native substrate proteins and provides a physical environment optimized to promote and accelerate protein folding.</text>
</comment>
<dbReference type="Proteomes" id="UP000658656">
    <property type="component" value="Unassembled WGS sequence"/>
</dbReference>
<evidence type="ECO:0000256" key="3">
    <source>
        <dbReference type="RuleBase" id="RU000418"/>
    </source>
</evidence>
<evidence type="ECO:0000256" key="5">
    <source>
        <dbReference type="SAM" id="MobiDB-lite"/>
    </source>
</evidence>
<name>A0A8H9IMS1_9PSEU</name>
<dbReference type="NCBIfam" id="NF009488">
    <property type="entry name" value="PRK12850.1"/>
    <property type="match status" value="1"/>
</dbReference>
<dbReference type="InterPro" id="IPR027413">
    <property type="entry name" value="GROEL-like_equatorial_sf"/>
</dbReference>
<proteinExistence type="inferred from homology"/>
<dbReference type="InterPro" id="IPR027409">
    <property type="entry name" value="GroEL-like_apical_dom_sf"/>
</dbReference>
<dbReference type="GO" id="GO:0140662">
    <property type="term" value="F:ATP-dependent protein folding chaperone"/>
    <property type="evidence" value="ECO:0007669"/>
    <property type="project" value="InterPro"/>
</dbReference>
<feature type="region of interest" description="Disordered" evidence="5">
    <location>
        <begin position="521"/>
        <end position="561"/>
    </location>
</feature>
<dbReference type="AlphaFoldDB" id="A0A8H9IMS1"/>
<dbReference type="Pfam" id="PF00118">
    <property type="entry name" value="Cpn60_TCP1"/>
    <property type="match status" value="1"/>
</dbReference>
<dbReference type="NCBIfam" id="TIGR02348">
    <property type="entry name" value="GroEL"/>
    <property type="match status" value="1"/>
</dbReference>